<dbReference type="OrthoDB" id="10261072at2759"/>
<evidence type="ECO:0000256" key="3">
    <source>
        <dbReference type="ARBA" id="ARBA00022552"/>
    </source>
</evidence>
<dbReference type="GO" id="GO:0005737">
    <property type="term" value="C:cytoplasm"/>
    <property type="evidence" value="ECO:0007669"/>
    <property type="project" value="UniProtKB-SubCell"/>
</dbReference>
<keyword evidence="3 6" id="KW-0698">rRNA processing</keyword>
<proteinExistence type="inferred from homology"/>
<evidence type="ECO:0000256" key="1">
    <source>
        <dbReference type="ARBA" id="ARBA00004123"/>
    </source>
</evidence>
<dbReference type="Proteomes" id="UP000078348">
    <property type="component" value="Unassembled WGS sequence"/>
</dbReference>
<keyword evidence="5 6" id="KW-0539">Nucleus</keyword>
<dbReference type="GO" id="GO:0000178">
    <property type="term" value="C:exosome (RNase complex)"/>
    <property type="evidence" value="ECO:0007669"/>
    <property type="project" value="TreeGrafter"/>
</dbReference>
<dbReference type="GO" id="GO:0005730">
    <property type="term" value="C:nucleolus"/>
    <property type="evidence" value="ECO:0007669"/>
    <property type="project" value="UniProtKB-SubCell"/>
</dbReference>
<keyword evidence="6 7" id="KW-0238">DNA-binding</keyword>
<evidence type="ECO:0000256" key="6">
    <source>
        <dbReference type="RuleBase" id="RU368003"/>
    </source>
</evidence>
<comment type="caution">
    <text evidence="7">The sequence shown here is derived from an EMBL/GenBank/DDBJ whole genome shotgun (WGS) entry which is preliminary data.</text>
</comment>
<dbReference type="PANTHER" id="PTHR15341">
    <property type="entry name" value="SUN-COR STEROID HORMONE RECEPTOR CO-REPRESSOR"/>
    <property type="match status" value="1"/>
</dbReference>
<comment type="subunit">
    <text evidence="6">Monomer and homodimer.</text>
</comment>
<dbReference type="Pfam" id="PF04000">
    <property type="entry name" value="Sas10_Utp3"/>
    <property type="match status" value="1"/>
</dbReference>
<keyword evidence="8" id="KW-1185">Reference proteome</keyword>
<comment type="subcellular location">
    <subcellularLocation>
        <location evidence="6">Cytoplasm</location>
    </subcellularLocation>
    <subcellularLocation>
        <location evidence="6">Nucleus</location>
        <location evidence="6">Nucleolus</location>
    </subcellularLocation>
    <subcellularLocation>
        <location evidence="1 6">Nucleus</location>
    </subcellularLocation>
</comment>
<dbReference type="GO" id="GO:0003723">
    <property type="term" value="F:RNA binding"/>
    <property type="evidence" value="ECO:0007669"/>
    <property type="project" value="UniProtKB-UniRule"/>
</dbReference>
<dbReference type="EMBL" id="LXWW01000118">
    <property type="protein sequence ID" value="OAO15772.1"/>
    <property type="molecule type" value="Genomic_DNA"/>
</dbReference>
<accession>A0A196SHW9</accession>
<reference evidence="7 8" key="1">
    <citation type="submission" date="2016-05" db="EMBL/GenBank/DDBJ databases">
        <title>Nuclear genome of Blastocystis sp. subtype 1 NandII.</title>
        <authorList>
            <person name="Gentekaki E."/>
            <person name="Curtis B."/>
            <person name="Stairs C."/>
            <person name="Eme L."/>
            <person name="Herman E."/>
            <person name="Klimes V."/>
            <person name="Arias M.C."/>
            <person name="Elias M."/>
            <person name="Hilliou F."/>
            <person name="Klute M."/>
            <person name="Malik S.-B."/>
            <person name="Pightling A."/>
            <person name="Rachubinski R."/>
            <person name="Salas D."/>
            <person name="Schlacht A."/>
            <person name="Suga H."/>
            <person name="Archibald J."/>
            <person name="Ball S.G."/>
            <person name="Clark G."/>
            <person name="Dacks J."/>
            <person name="Van Der Giezen M."/>
            <person name="Tsaousis A."/>
            <person name="Roger A."/>
        </authorList>
    </citation>
    <scope>NUCLEOTIDE SEQUENCE [LARGE SCALE GENOMIC DNA]</scope>
    <source>
        <strain evidence="8">ATCC 50177 / NandII</strain>
    </source>
</reference>
<keyword evidence="4 6" id="KW-0694">RNA-binding</keyword>
<dbReference type="GO" id="GO:0003677">
    <property type="term" value="F:DNA binding"/>
    <property type="evidence" value="ECO:0007669"/>
    <property type="project" value="UniProtKB-KW"/>
</dbReference>
<evidence type="ECO:0000256" key="2">
    <source>
        <dbReference type="ARBA" id="ARBA00009154"/>
    </source>
</evidence>
<dbReference type="AlphaFoldDB" id="A0A196SHW9"/>
<sequence>MDDNELISVCDNLKQLQQVMEEINTNVEGITDTNLKDKMSKMSYIEAAQMHLMMADISINMFYAYLKCKGVDVNEHPIQKEIKRLAEYKKKLNEVINGREQPTMRIDKDATTRIIQHNISK</sequence>
<comment type="similarity">
    <text evidence="2 6">Belongs to the C1D family.</text>
</comment>
<dbReference type="PANTHER" id="PTHR15341:SF3">
    <property type="entry name" value="NUCLEAR NUCLEIC ACID-BINDING PROTEIN C1D"/>
    <property type="match status" value="1"/>
</dbReference>
<evidence type="ECO:0000256" key="5">
    <source>
        <dbReference type="ARBA" id="ARBA00023242"/>
    </source>
</evidence>
<dbReference type="GO" id="GO:0010468">
    <property type="term" value="P:regulation of gene expression"/>
    <property type="evidence" value="ECO:0007669"/>
    <property type="project" value="TreeGrafter"/>
</dbReference>
<gene>
    <name evidence="7" type="ORF">AV274_2487</name>
</gene>
<evidence type="ECO:0000256" key="4">
    <source>
        <dbReference type="ARBA" id="ARBA00022884"/>
    </source>
</evidence>
<comment type="function">
    <text evidence="6">Plays a role in the recruitment of the exosome to pre-rRNA to mediate the 3'-5' end processing of the 5.8S rRNA.</text>
</comment>
<name>A0A196SHW9_BLAHN</name>
<dbReference type="InterPro" id="IPR011082">
    <property type="entry name" value="Exosome-assoc_fac/DNA_repair"/>
</dbReference>
<dbReference type="InterPro" id="IPR007146">
    <property type="entry name" value="Sas10/Utp3/C1D"/>
</dbReference>
<protein>
    <recommendedName>
        <fullName evidence="6">Nuclear nucleic acid-binding protein C1D</fullName>
    </recommendedName>
</protein>
<keyword evidence="6" id="KW-0963">Cytoplasm</keyword>
<organism evidence="7 8">
    <name type="scientific">Blastocystis sp. subtype 1 (strain ATCC 50177 / NandII)</name>
    <dbReference type="NCBI Taxonomy" id="478820"/>
    <lineage>
        <taxon>Eukaryota</taxon>
        <taxon>Sar</taxon>
        <taxon>Stramenopiles</taxon>
        <taxon>Bigyra</taxon>
        <taxon>Opalozoa</taxon>
        <taxon>Opalinata</taxon>
        <taxon>Blastocystidae</taxon>
        <taxon>Blastocystis</taxon>
    </lineage>
</organism>
<dbReference type="STRING" id="478820.A0A196SHW9"/>
<dbReference type="GO" id="GO:0000460">
    <property type="term" value="P:maturation of 5.8S rRNA"/>
    <property type="evidence" value="ECO:0007669"/>
    <property type="project" value="TreeGrafter"/>
</dbReference>
<evidence type="ECO:0000313" key="8">
    <source>
        <dbReference type="Proteomes" id="UP000078348"/>
    </source>
</evidence>
<evidence type="ECO:0000313" key="7">
    <source>
        <dbReference type="EMBL" id="OAO15772.1"/>
    </source>
</evidence>